<sequence length="68" mass="7440">MTYDDILAARNKRAADESGIAGRARKSGKRQKTGPKSFKSPKPLSNAPLQASGIQSRSLEIYCSILRF</sequence>
<gene>
    <name evidence="2" type="ORF">PV07_12829</name>
</gene>
<dbReference type="RefSeq" id="XP_016241956.1">
    <property type="nucleotide sequence ID" value="XM_016400397.1"/>
</dbReference>
<proteinExistence type="predicted"/>
<reference evidence="2 3" key="1">
    <citation type="submission" date="2015-01" db="EMBL/GenBank/DDBJ databases">
        <title>The Genome Sequence of Cladophialophora immunda CBS83496.</title>
        <authorList>
            <consortium name="The Broad Institute Genomics Platform"/>
            <person name="Cuomo C."/>
            <person name="de Hoog S."/>
            <person name="Gorbushina A."/>
            <person name="Stielow B."/>
            <person name="Teixiera M."/>
            <person name="Abouelleil A."/>
            <person name="Chapman S.B."/>
            <person name="Priest M."/>
            <person name="Young S.K."/>
            <person name="Wortman J."/>
            <person name="Nusbaum C."/>
            <person name="Birren B."/>
        </authorList>
    </citation>
    <scope>NUCLEOTIDE SEQUENCE [LARGE SCALE GENOMIC DNA]</scope>
    <source>
        <strain evidence="2 3">CBS 83496</strain>
    </source>
</reference>
<protein>
    <submittedName>
        <fullName evidence="2">Uncharacterized protein</fullName>
    </submittedName>
</protein>
<dbReference type="AlphaFoldDB" id="A0A0D2BTI8"/>
<feature type="compositionally biased region" description="Basic residues" evidence="1">
    <location>
        <begin position="23"/>
        <end position="33"/>
    </location>
</feature>
<accession>A0A0D2BTI8</accession>
<feature type="region of interest" description="Disordered" evidence="1">
    <location>
        <begin position="14"/>
        <end position="51"/>
    </location>
</feature>
<name>A0A0D2BTI8_9EURO</name>
<evidence type="ECO:0000313" key="3">
    <source>
        <dbReference type="Proteomes" id="UP000054466"/>
    </source>
</evidence>
<organism evidence="2 3">
    <name type="scientific">Cladophialophora immunda</name>
    <dbReference type="NCBI Taxonomy" id="569365"/>
    <lineage>
        <taxon>Eukaryota</taxon>
        <taxon>Fungi</taxon>
        <taxon>Dikarya</taxon>
        <taxon>Ascomycota</taxon>
        <taxon>Pezizomycotina</taxon>
        <taxon>Eurotiomycetes</taxon>
        <taxon>Chaetothyriomycetidae</taxon>
        <taxon>Chaetothyriales</taxon>
        <taxon>Herpotrichiellaceae</taxon>
        <taxon>Cladophialophora</taxon>
    </lineage>
</organism>
<keyword evidence="3" id="KW-1185">Reference proteome</keyword>
<dbReference type="Proteomes" id="UP000054466">
    <property type="component" value="Unassembled WGS sequence"/>
</dbReference>
<dbReference type="VEuPathDB" id="FungiDB:PV07_12829"/>
<evidence type="ECO:0000256" key="1">
    <source>
        <dbReference type="SAM" id="MobiDB-lite"/>
    </source>
</evidence>
<dbReference type="EMBL" id="KN847226">
    <property type="protein sequence ID" value="KIW21740.1"/>
    <property type="molecule type" value="Genomic_DNA"/>
</dbReference>
<dbReference type="GeneID" id="27352023"/>
<dbReference type="HOGENOM" id="CLU_2793788_0_0_1"/>
<evidence type="ECO:0000313" key="2">
    <source>
        <dbReference type="EMBL" id="KIW21740.1"/>
    </source>
</evidence>